<dbReference type="EMBL" id="CAKOGL010000001">
    <property type="protein sequence ID" value="CAH2083800.1"/>
    <property type="molecule type" value="Genomic_DNA"/>
</dbReference>
<name>A0AAU9T9T3_EUPED</name>
<evidence type="ECO:0000313" key="1">
    <source>
        <dbReference type="EMBL" id="CAH2083800.1"/>
    </source>
</evidence>
<protein>
    <submittedName>
        <fullName evidence="1">Uncharacterized protein</fullName>
    </submittedName>
</protein>
<organism evidence="1 2">
    <name type="scientific">Euphydryas editha</name>
    <name type="common">Edith's checkerspot</name>
    <dbReference type="NCBI Taxonomy" id="104508"/>
    <lineage>
        <taxon>Eukaryota</taxon>
        <taxon>Metazoa</taxon>
        <taxon>Ecdysozoa</taxon>
        <taxon>Arthropoda</taxon>
        <taxon>Hexapoda</taxon>
        <taxon>Insecta</taxon>
        <taxon>Pterygota</taxon>
        <taxon>Neoptera</taxon>
        <taxon>Endopterygota</taxon>
        <taxon>Lepidoptera</taxon>
        <taxon>Glossata</taxon>
        <taxon>Ditrysia</taxon>
        <taxon>Papilionoidea</taxon>
        <taxon>Nymphalidae</taxon>
        <taxon>Nymphalinae</taxon>
        <taxon>Euphydryas</taxon>
    </lineage>
</organism>
<dbReference type="AlphaFoldDB" id="A0AAU9T9T3"/>
<dbReference type="Proteomes" id="UP001153954">
    <property type="component" value="Unassembled WGS sequence"/>
</dbReference>
<evidence type="ECO:0000313" key="2">
    <source>
        <dbReference type="Proteomes" id="UP001153954"/>
    </source>
</evidence>
<dbReference type="PANTHER" id="PTHR47642:SF5">
    <property type="entry name" value="ATP-DEPENDENT DNA HELICASE"/>
    <property type="match status" value="1"/>
</dbReference>
<keyword evidence="2" id="KW-1185">Reference proteome</keyword>
<gene>
    <name evidence="1" type="ORF">EEDITHA_LOCUS433</name>
</gene>
<comment type="caution">
    <text evidence="1">The sequence shown here is derived from an EMBL/GenBank/DDBJ whole genome shotgun (WGS) entry which is preliminary data.</text>
</comment>
<dbReference type="InterPro" id="IPR051055">
    <property type="entry name" value="PIF1_helicase"/>
</dbReference>
<accession>A0AAU9T9T3</accession>
<reference evidence="1" key="1">
    <citation type="submission" date="2022-03" db="EMBL/GenBank/DDBJ databases">
        <authorList>
            <person name="Tunstrom K."/>
        </authorList>
    </citation>
    <scope>NUCLEOTIDE SEQUENCE</scope>
</reference>
<proteinExistence type="predicted"/>
<sequence>MKDTDSDYSADQFKEYKRHYQLLKTNLENFDYNNFEHYYTHNNIVSDEHYYNIIRAGIVRPKLLYRRTPSEKWHNTFNPFVFRCLQSNMDFQIIQDEYACAAYVVEYVNKHNRGISNLHWMIIQTMDENPKFDIVDITKKLSIDVLHAVEMPAQEAMAKSSVATVYIPTIYPTERQRIRKT</sequence>
<dbReference type="PANTHER" id="PTHR47642">
    <property type="entry name" value="ATP-DEPENDENT DNA HELICASE"/>
    <property type="match status" value="1"/>
</dbReference>